<dbReference type="GO" id="GO:0005929">
    <property type="term" value="C:cilium"/>
    <property type="evidence" value="ECO:0007669"/>
    <property type="project" value="GOC"/>
</dbReference>
<dbReference type="InterPro" id="IPR042505">
    <property type="entry name" value="DYNC2I1"/>
</dbReference>
<gene>
    <name evidence="2" type="primary">WDR60</name>
</gene>
<feature type="compositionally biased region" description="Basic and acidic residues" evidence="1">
    <location>
        <begin position="580"/>
        <end position="590"/>
    </location>
</feature>
<dbReference type="FunFam" id="2.130.10.10:FF:000585">
    <property type="entry name" value="WD repeat domain 60"/>
    <property type="match status" value="1"/>
</dbReference>
<feature type="compositionally biased region" description="Acidic residues" evidence="1">
    <location>
        <begin position="386"/>
        <end position="406"/>
    </location>
</feature>
<evidence type="ECO:0000313" key="2">
    <source>
        <dbReference type="EMBL" id="SBR04635.1"/>
    </source>
</evidence>
<feature type="region of interest" description="Disordered" evidence="1">
    <location>
        <begin position="580"/>
        <end position="606"/>
    </location>
</feature>
<dbReference type="GO" id="GO:0042073">
    <property type="term" value="P:intraciliary transport"/>
    <property type="evidence" value="ECO:0007669"/>
    <property type="project" value="InterPro"/>
</dbReference>
<dbReference type="PANTHER" id="PTHR16022:SF0">
    <property type="entry name" value="CYTOPLASMIC DYNEIN 2 INTERMEDIATE CHAIN 1"/>
    <property type="match status" value="1"/>
</dbReference>
<evidence type="ECO:0000256" key="1">
    <source>
        <dbReference type="SAM" id="MobiDB-lite"/>
    </source>
</evidence>
<dbReference type="EMBL" id="HAED01018190">
    <property type="protein sequence ID" value="SBR04635.1"/>
    <property type="molecule type" value="Transcribed_RNA"/>
</dbReference>
<dbReference type="GO" id="GO:0045504">
    <property type="term" value="F:dynein heavy chain binding"/>
    <property type="evidence" value="ECO:0007669"/>
    <property type="project" value="InterPro"/>
</dbReference>
<feature type="compositionally biased region" description="Basic and acidic residues" evidence="1">
    <location>
        <begin position="287"/>
        <end position="298"/>
    </location>
</feature>
<dbReference type="AlphaFoldDB" id="A0A1A8J4M2"/>
<feature type="compositionally biased region" description="Basic residues" evidence="1">
    <location>
        <begin position="277"/>
        <end position="286"/>
    </location>
</feature>
<name>A0A1A8J4M2_NOTKU</name>
<dbReference type="PANTHER" id="PTHR16022">
    <property type="entry name" value="WD REPEAT DOMAIN 60"/>
    <property type="match status" value="1"/>
</dbReference>
<dbReference type="GO" id="GO:0045503">
    <property type="term" value="F:dynein light chain binding"/>
    <property type="evidence" value="ECO:0007669"/>
    <property type="project" value="InterPro"/>
</dbReference>
<feature type="compositionally biased region" description="Basic and acidic residues" evidence="1">
    <location>
        <begin position="217"/>
        <end position="276"/>
    </location>
</feature>
<dbReference type="Gene3D" id="2.130.10.10">
    <property type="entry name" value="YVTN repeat-like/Quinoprotein amine dehydrogenase"/>
    <property type="match status" value="2"/>
</dbReference>
<dbReference type="SUPFAM" id="SSF50978">
    <property type="entry name" value="WD40 repeat-like"/>
    <property type="match status" value="1"/>
</dbReference>
<accession>A0A1A8J4M2</accession>
<dbReference type="InterPro" id="IPR015943">
    <property type="entry name" value="WD40/YVTN_repeat-like_dom_sf"/>
</dbReference>
<feature type="compositionally biased region" description="Basic and acidic residues" evidence="1">
    <location>
        <begin position="328"/>
        <end position="385"/>
    </location>
</feature>
<organism evidence="2">
    <name type="scientific">Nothobranchius kuhntae</name>
    <name type="common">Beira killifish</name>
    <dbReference type="NCBI Taxonomy" id="321403"/>
    <lineage>
        <taxon>Eukaryota</taxon>
        <taxon>Metazoa</taxon>
        <taxon>Chordata</taxon>
        <taxon>Craniata</taxon>
        <taxon>Vertebrata</taxon>
        <taxon>Euteleostomi</taxon>
        <taxon>Actinopterygii</taxon>
        <taxon>Neopterygii</taxon>
        <taxon>Teleostei</taxon>
        <taxon>Neoteleostei</taxon>
        <taxon>Acanthomorphata</taxon>
        <taxon>Ovalentaria</taxon>
        <taxon>Atherinomorphae</taxon>
        <taxon>Cyprinodontiformes</taxon>
        <taxon>Nothobranchiidae</taxon>
        <taxon>Nothobranchius</taxon>
    </lineage>
</organism>
<dbReference type="SMART" id="SM00320">
    <property type="entry name" value="WD40"/>
    <property type="match status" value="4"/>
</dbReference>
<feature type="compositionally biased region" description="Basic and acidic residues" evidence="1">
    <location>
        <begin position="32"/>
        <end position="209"/>
    </location>
</feature>
<proteinExistence type="predicted"/>
<feature type="region of interest" description="Disordered" evidence="1">
    <location>
        <begin position="453"/>
        <end position="487"/>
    </location>
</feature>
<feature type="compositionally biased region" description="Basic and acidic residues" evidence="1">
    <location>
        <begin position="465"/>
        <end position="477"/>
    </location>
</feature>
<dbReference type="InterPro" id="IPR001680">
    <property type="entry name" value="WD40_rpt"/>
</dbReference>
<dbReference type="InterPro" id="IPR036322">
    <property type="entry name" value="WD40_repeat_dom_sf"/>
</dbReference>
<feature type="region of interest" description="Disordered" evidence="1">
    <location>
        <begin position="32"/>
        <end position="406"/>
    </location>
</feature>
<reference evidence="2" key="1">
    <citation type="submission" date="2016-05" db="EMBL/GenBank/DDBJ databases">
        <authorList>
            <person name="Lavstsen T."/>
            <person name="Jespersen J.S."/>
        </authorList>
    </citation>
    <scope>NUCLEOTIDE SEQUENCE</scope>
    <source>
        <tissue evidence="2">Brain</tissue>
    </source>
</reference>
<reference evidence="2" key="2">
    <citation type="submission" date="2016-06" db="EMBL/GenBank/DDBJ databases">
        <title>The genome of a short-lived fish provides insights into sex chromosome evolution and the genetic control of aging.</title>
        <authorList>
            <person name="Reichwald K."/>
            <person name="Felder M."/>
            <person name="Petzold A."/>
            <person name="Koch P."/>
            <person name="Groth M."/>
            <person name="Platzer M."/>
        </authorList>
    </citation>
    <scope>NUCLEOTIDE SEQUENCE</scope>
    <source>
        <tissue evidence="2">Brain</tissue>
    </source>
</reference>
<dbReference type="GO" id="GO:0005868">
    <property type="term" value="C:cytoplasmic dynein complex"/>
    <property type="evidence" value="ECO:0007669"/>
    <property type="project" value="InterPro"/>
</dbReference>
<protein>
    <submittedName>
        <fullName evidence="2">WD repeat domain 60</fullName>
    </submittedName>
</protein>
<feature type="compositionally biased region" description="Basic residues" evidence="1">
    <location>
        <begin position="318"/>
        <end position="327"/>
    </location>
</feature>
<sequence>MRMRSRHLPPPWRRKVEKNTVIFGDKKSFLRAKNDKSMHREKKITKEDTWRPADLRRHITEKAYDDGNARRRDDGERKHRGESIERRRRDPEESRQDGDKHRERDRTRERKDGDYRDRYSERRKESSQDQRGDKDRKDKEDRRDKDRERKRLVDDDGGNREKRPDKGDTRDRERHRDRYKDEEKERVRDRERHREEDTVKERRREEHRSERRRHEKSGKERRDETEKLQIEQRDRRHREDCEDKRKDGHTQERHRDRKHSEQKEGREHRRHEEERDRRHKERGHHGEKRERKSWEQQDIKSSADGFSPHQGDKDRRDRDKHKERRERKKEEEDADRRNKERRLREEDTKRSIREKADSKIKSSDKSHREKTKEVRVVSEQRRADVKDEEDAQEPVDLQEDLADQEYEDDFEDYEDDFEEADESVEESWDKQEEIIAQRQQEIDEIRRAMAKENERVGTTLHRQTKSREEENQPRWSKDAASSDFEKKIKTSSHGKFINFVAARHREVSKEVASKQNKRGAELLRLIDLDYSTTFSLLDLPPVTEYEMYIRHFGNANTKQEYTQCNEDNPDRDIQTEEIDTSEKWTQHPPEHIGACGDPKSSQEARDKTNSDLCFDSHRLTSFLQSASQVMVVLLEEDEAERKSLRKLKIQTESLSFSDGSLQLNTSLPFLLGRHISLVHFSQVQRHTMLSVHMPTVKASAVRLDSNTIICIWNIWEPSRPQKILLYESEVQCCCFSPGKSTLVFAGTSVGSVVLWDLRERASNHYSLKIGEEDWTFRQPTFSTDAVMSSSGHLSSVTSVEVVPFTVAGLSSEVPLLASKEELTGLSFQLASLDQSGVLNFWVVLELPKANEAGSPTDLGLRPGGKVKLLHSSSLLAADRTSSRDAVNTRQFQALLLKILPTDSNHFFIGTDLGLVSHGTSHGLKALPKFYRFQEVEERPVDISSIHFSPFKLHLFLVGCGDGSIRLHAVSRDRPVAEWRSSTAGEPLVSLQWSQTRPTVFCGLDAASNLYIWDLLESDAQPVIMERLKADRVTAMSVFGDSGQQTYSGVALAHQSGKIELHYFTKAYTASSSAEEEQLEILMTEAF</sequence>